<dbReference type="InterPro" id="IPR008921">
    <property type="entry name" value="DNA_pol3_clamp-load_cplx_C"/>
</dbReference>
<reference evidence="11 12" key="1">
    <citation type="submission" date="2012-06" db="EMBL/GenBank/DDBJ databases">
        <title>Finished chromosome of genome of Microcoleus sp. PCC 7113.</title>
        <authorList>
            <consortium name="US DOE Joint Genome Institute"/>
            <person name="Gugger M."/>
            <person name="Coursin T."/>
            <person name="Rippka R."/>
            <person name="Tandeau De Marsac N."/>
            <person name="Huntemann M."/>
            <person name="Wei C.-L."/>
            <person name="Han J."/>
            <person name="Detter J.C."/>
            <person name="Han C."/>
            <person name="Tapia R."/>
            <person name="Chen A."/>
            <person name="Kyrpides N."/>
            <person name="Mavromatis K."/>
            <person name="Markowitz V."/>
            <person name="Szeto E."/>
            <person name="Ivanova N."/>
            <person name="Pagani I."/>
            <person name="Pati A."/>
            <person name="Goodwin L."/>
            <person name="Nordberg H.P."/>
            <person name="Cantor M.N."/>
            <person name="Hua S.X."/>
            <person name="Woyke T."/>
            <person name="Kerfeld C.A."/>
        </authorList>
    </citation>
    <scope>NUCLEOTIDE SEQUENCE [LARGE SCALE GENOMIC DNA]</scope>
    <source>
        <strain evidence="11 12">PCC 7113</strain>
    </source>
</reference>
<dbReference type="GO" id="GO:0003677">
    <property type="term" value="F:DNA binding"/>
    <property type="evidence" value="ECO:0007669"/>
    <property type="project" value="InterPro"/>
</dbReference>
<dbReference type="Pfam" id="PF21694">
    <property type="entry name" value="DNA_pol3_delta_C"/>
    <property type="match status" value="1"/>
</dbReference>
<evidence type="ECO:0000256" key="4">
    <source>
        <dbReference type="ARBA" id="ARBA00022695"/>
    </source>
</evidence>
<gene>
    <name evidence="11" type="ORF">Mic7113_1912</name>
</gene>
<dbReference type="STRING" id="1173027.Mic7113_1912"/>
<dbReference type="InterPro" id="IPR005790">
    <property type="entry name" value="DNA_polIII_delta"/>
</dbReference>
<dbReference type="Gene3D" id="3.40.50.300">
    <property type="entry name" value="P-loop containing nucleotide triphosphate hydrolases"/>
    <property type="match status" value="1"/>
</dbReference>
<dbReference type="InterPro" id="IPR048466">
    <property type="entry name" value="DNA_pol3_delta-like_C"/>
</dbReference>
<evidence type="ECO:0000256" key="7">
    <source>
        <dbReference type="ARBA" id="ARBA00034754"/>
    </source>
</evidence>
<evidence type="ECO:0000256" key="5">
    <source>
        <dbReference type="ARBA" id="ARBA00022705"/>
    </source>
</evidence>
<dbReference type="InterPro" id="IPR010372">
    <property type="entry name" value="DNA_pol3_delta_N"/>
</dbReference>
<dbReference type="Pfam" id="PF06144">
    <property type="entry name" value="DNA_pol3_delta"/>
    <property type="match status" value="1"/>
</dbReference>
<dbReference type="HOGENOM" id="CLU_044694_2_1_3"/>
<evidence type="ECO:0000313" key="12">
    <source>
        <dbReference type="Proteomes" id="UP000010471"/>
    </source>
</evidence>
<dbReference type="PANTHER" id="PTHR34388">
    <property type="entry name" value="DNA POLYMERASE III SUBUNIT DELTA"/>
    <property type="match status" value="1"/>
</dbReference>
<comment type="catalytic activity">
    <reaction evidence="8">
        <text>DNA(n) + a 2'-deoxyribonucleoside 5'-triphosphate = DNA(n+1) + diphosphate</text>
        <dbReference type="Rhea" id="RHEA:22508"/>
        <dbReference type="Rhea" id="RHEA-COMP:17339"/>
        <dbReference type="Rhea" id="RHEA-COMP:17340"/>
        <dbReference type="ChEBI" id="CHEBI:33019"/>
        <dbReference type="ChEBI" id="CHEBI:61560"/>
        <dbReference type="ChEBI" id="CHEBI:173112"/>
        <dbReference type="EC" id="2.7.7.7"/>
    </reaction>
</comment>
<dbReference type="KEGG" id="mic:Mic7113_1912"/>
<feature type="domain" description="DNA polymerase III delta subunit-like C-terminal" evidence="10">
    <location>
        <begin position="201"/>
        <end position="308"/>
    </location>
</feature>
<sequence>MPIYLYWGEDDFTLTQAVNQLRESFLDPNWANFNYDKIPPDQPDAVIQGLNQAMTPPFGMGKRLVWLVNTTVCQQCSENLLAELERTLPLIPEESILLLTTHNRPDGRLKSTKLLQKYSVIQEFSLIPPWKTEELVQRVQSCAKDIGVRLTPDAATLLAESVGNDTRQLFNELAKLQLYVGDSAQPLEAKTVASLVTANTQNSLQLATALLHGDGAKALGLVADLINKNEPALKIVATLIGQFRTWLWVRLMISEGERDQKAIATAAEVGNPKRIYFLTKEVQPLSLAQLTSTLRVLLELEFELKRGGEPLATLQTKVIQLCQVCQN</sequence>
<proteinExistence type="inferred from homology"/>
<feature type="domain" description="DNA polymerase III delta N-terminal" evidence="9">
    <location>
        <begin position="4"/>
        <end position="121"/>
    </location>
</feature>
<comment type="similarity">
    <text evidence="7">Belongs to the DNA polymerase HolA subunit family.</text>
</comment>
<dbReference type="NCBIfam" id="TIGR01128">
    <property type="entry name" value="holA"/>
    <property type="match status" value="1"/>
</dbReference>
<evidence type="ECO:0000256" key="6">
    <source>
        <dbReference type="ARBA" id="ARBA00022932"/>
    </source>
</evidence>
<dbReference type="SUPFAM" id="SSF52540">
    <property type="entry name" value="P-loop containing nucleoside triphosphate hydrolases"/>
    <property type="match status" value="1"/>
</dbReference>
<dbReference type="Proteomes" id="UP000010471">
    <property type="component" value="Chromosome"/>
</dbReference>
<evidence type="ECO:0000256" key="2">
    <source>
        <dbReference type="ARBA" id="ARBA00017703"/>
    </source>
</evidence>
<protein>
    <recommendedName>
        <fullName evidence="2">DNA polymerase III subunit delta</fullName>
        <ecNumber evidence="1">2.7.7.7</ecNumber>
    </recommendedName>
</protein>
<dbReference type="SUPFAM" id="SSF48019">
    <property type="entry name" value="post-AAA+ oligomerization domain-like"/>
    <property type="match status" value="1"/>
</dbReference>
<evidence type="ECO:0000259" key="9">
    <source>
        <dbReference type="Pfam" id="PF06144"/>
    </source>
</evidence>
<dbReference type="Gene3D" id="1.10.8.60">
    <property type="match status" value="1"/>
</dbReference>
<dbReference type="EC" id="2.7.7.7" evidence="1"/>
<dbReference type="OrthoDB" id="581300at2"/>
<dbReference type="InterPro" id="IPR027417">
    <property type="entry name" value="P-loop_NTPase"/>
</dbReference>
<accession>K9WD88</accession>
<dbReference type="GO" id="GO:0003887">
    <property type="term" value="F:DNA-directed DNA polymerase activity"/>
    <property type="evidence" value="ECO:0007669"/>
    <property type="project" value="UniProtKB-KW"/>
</dbReference>
<name>K9WD88_9CYAN</name>
<dbReference type="PATRIC" id="fig|1173027.3.peg.2117"/>
<dbReference type="EMBL" id="CP003630">
    <property type="protein sequence ID" value="AFZ17766.1"/>
    <property type="molecule type" value="Genomic_DNA"/>
</dbReference>
<evidence type="ECO:0000313" key="11">
    <source>
        <dbReference type="EMBL" id="AFZ17766.1"/>
    </source>
</evidence>
<dbReference type="Gene3D" id="1.20.272.10">
    <property type="match status" value="1"/>
</dbReference>
<keyword evidence="6" id="KW-0239">DNA-directed DNA polymerase</keyword>
<keyword evidence="12" id="KW-1185">Reference proteome</keyword>
<dbReference type="GO" id="GO:0006261">
    <property type="term" value="P:DNA-templated DNA replication"/>
    <property type="evidence" value="ECO:0007669"/>
    <property type="project" value="TreeGrafter"/>
</dbReference>
<keyword evidence="4 11" id="KW-0548">Nucleotidyltransferase</keyword>
<organism evidence="11 12">
    <name type="scientific">Allocoleopsis franciscana PCC 7113</name>
    <dbReference type="NCBI Taxonomy" id="1173027"/>
    <lineage>
        <taxon>Bacteria</taxon>
        <taxon>Bacillati</taxon>
        <taxon>Cyanobacteriota</taxon>
        <taxon>Cyanophyceae</taxon>
        <taxon>Coleofasciculales</taxon>
        <taxon>Coleofasciculaceae</taxon>
        <taxon>Allocoleopsis</taxon>
        <taxon>Allocoleopsis franciscana</taxon>
    </lineage>
</organism>
<evidence type="ECO:0000256" key="1">
    <source>
        <dbReference type="ARBA" id="ARBA00012417"/>
    </source>
</evidence>
<evidence type="ECO:0000259" key="10">
    <source>
        <dbReference type="Pfam" id="PF21694"/>
    </source>
</evidence>
<evidence type="ECO:0000256" key="8">
    <source>
        <dbReference type="ARBA" id="ARBA00049244"/>
    </source>
</evidence>
<dbReference type="AlphaFoldDB" id="K9WD88"/>
<dbReference type="RefSeq" id="WP_015181918.1">
    <property type="nucleotide sequence ID" value="NC_019738.1"/>
</dbReference>
<evidence type="ECO:0000256" key="3">
    <source>
        <dbReference type="ARBA" id="ARBA00022679"/>
    </source>
</evidence>
<dbReference type="eggNOG" id="COG1466">
    <property type="taxonomic scope" value="Bacteria"/>
</dbReference>
<dbReference type="GO" id="GO:0009360">
    <property type="term" value="C:DNA polymerase III complex"/>
    <property type="evidence" value="ECO:0007669"/>
    <property type="project" value="InterPro"/>
</dbReference>
<dbReference type="PANTHER" id="PTHR34388:SF1">
    <property type="entry name" value="DNA POLYMERASE III SUBUNIT DELTA"/>
    <property type="match status" value="1"/>
</dbReference>
<keyword evidence="5" id="KW-0235">DNA replication</keyword>
<keyword evidence="3 11" id="KW-0808">Transferase</keyword>